<protein>
    <submittedName>
        <fullName evidence="2">Flagellar hook-basal body complex protein</fullName>
    </submittedName>
</protein>
<dbReference type="Proteomes" id="UP001057375">
    <property type="component" value="Unassembled WGS sequence"/>
</dbReference>
<evidence type="ECO:0000259" key="1">
    <source>
        <dbReference type="Pfam" id="PF07559"/>
    </source>
</evidence>
<dbReference type="InterPro" id="IPR011491">
    <property type="entry name" value="FlgE_D2"/>
</dbReference>
<proteinExistence type="predicted"/>
<dbReference type="EMBL" id="BQXS01008635">
    <property type="protein sequence ID" value="GKT30156.1"/>
    <property type="molecule type" value="Genomic_DNA"/>
</dbReference>
<feature type="non-terminal residue" evidence="2">
    <location>
        <position position="1"/>
    </location>
</feature>
<accession>A0ABQ5KE33</accession>
<organism evidence="2 3">
    <name type="scientific">Aduncisulcus paluster</name>
    <dbReference type="NCBI Taxonomy" id="2918883"/>
    <lineage>
        <taxon>Eukaryota</taxon>
        <taxon>Metamonada</taxon>
        <taxon>Carpediemonas-like organisms</taxon>
        <taxon>Aduncisulcus</taxon>
    </lineage>
</organism>
<feature type="non-terminal residue" evidence="2">
    <location>
        <position position="118"/>
    </location>
</feature>
<comment type="caution">
    <text evidence="2">The sequence shown here is derived from an EMBL/GenBank/DDBJ whole genome shotgun (WGS) entry which is preliminary data.</text>
</comment>
<keyword evidence="3" id="KW-1185">Reference proteome</keyword>
<keyword evidence="2" id="KW-0969">Cilium</keyword>
<keyword evidence="2" id="KW-0966">Cell projection</keyword>
<reference evidence="2" key="1">
    <citation type="submission" date="2022-03" db="EMBL/GenBank/DDBJ databases">
        <title>Draft genome sequence of Aduncisulcus paluster, a free-living microaerophilic Fornicata.</title>
        <authorList>
            <person name="Yuyama I."/>
            <person name="Kume K."/>
            <person name="Tamura T."/>
            <person name="Inagaki Y."/>
            <person name="Hashimoto T."/>
        </authorList>
    </citation>
    <scope>NUCLEOTIDE SEQUENCE</scope>
    <source>
        <strain evidence="2">NY0171</strain>
    </source>
</reference>
<dbReference type="Pfam" id="PF07559">
    <property type="entry name" value="FlgE_D2"/>
    <property type="match status" value="1"/>
</dbReference>
<evidence type="ECO:0000313" key="2">
    <source>
        <dbReference type="EMBL" id="GKT30156.1"/>
    </source>
</evidence>
<evidence type="ECO:0000313" key="3">
    <source>
        <dbReference type="Proteomes" id="UP001057375"/>
    </source>
</evidence>
<gene>
    <name evidence="2" type="ORF">ADUPG1_005418</name>
</gene>
<sequence length="118" mass="12826">EIAMNVNLSSKAEDKCDVTGQPFFSLHQTWDGTKTPPIPADRYAFQNTIKTFDESGTSHDLTIYFDPVKNDQVTTDAAGNRVYEFIVTVPPGEDGRTINGTSMKTSSAAGLLMTGTMT</sequence>
<dbReference type="Gene3D" id="2.60.98.20">
    <property type="entry name" value="Flagellar hook protein FlgE"/>
    <property type="match status" value="1"/>
</dbReference>
<name>A0ABQ5KE33_9EUKA</name>
<dbReference type="InterPro" id="IPR037058">
    <property type="entry name" value="Falgellar_hook_FlgE_sf"/>
</dbReference>
<keyword evidence="2" id="KW-0282">Flagellum</keyword>
<feature type="domain" description="Flagellar hook protein FlgE D2" evidence="1">
    <location>
        <begin position="32"/>
        <end position="118"/>
    </location>
</feature>